<dbReference type="AlphaFoldDB" id="A0A0R0BV45"/>
<proteinExistence type="predicted"/>
<dbReference type="InterPro" id="IPR006076">
    <property type="entry name" value="FAD-dep_OxRdtase"/>
</dbReference>
<sequence>MPVSIQNPPAGYRPSWYTSSIPPPVSLPPLAGSRQADVVILGAGLTGLGAAVSLAQQGLEVVVLEAQRVGWGASGRNGGQALVGFGCDQQVLEGLTGQAHARVLFDYSRQGLALLKQRIDQFQIDCQWRPGAADVAISARQATGLQRQAERMAALYDYPLQLWDQAQLQAQVASPRFIAGLFDANAGHLHPLRYVLGLARAARQLGVRIHEHSAVTRLEHGRQVRLHTSHGCITAPFAVIAGNALLEGIDPALEKRIMPVGTYVGATPPLGAERAAGLIANDIAVADVNWALDYFRLSADHRLLFGGMASYSALPPPGLQAAMTRRMHAVFPQLADVGLENVWGGMIDITRNRAPHFGRLAANVYFAQGFCGHGVAATGMAGDLIARAITGQAEGLDAFAAIRHQPFPGGRLLRRPLLVAAMSWYKLRDRLG</sequence>
<accession>A0A0R0BV45</accession>
<dbReference type="SUPFAM" id="SSF51905">
    <property type="entry name" value="FAD/NAD(P)-binding domain"/>
    <property type="match status" value="1"/>
</dbReference>
<reference evidence="3 4" key="1">
    <citation type="submission" date="2015-05" db="EMBL/GenBank/DDBJ databases">
        <title>Genome sequencing and analysis of members of genus Stenotrophomonas.</title>
        <authorList>
            <person name="Patil P.P."/>
            <person name="Midha S."/>
            <person name="Patil P.B."/>
        </authorList>
    </citation>
    <scope>NUCLEOTIDE SEQUENCE [LARGE SCALE GENOMIC DNA]</scope>
    <source>
        <strain evidence="3 4">DSM 17805</strain>
    </source>
</reference>
<keyword evidence="4" id="KW-1185">Reference proteome</keyword>
<gene>
    <name evidence="3" type="ORF">ABB25_08425</name>
</gene>
<evidence type="ECO:0000313" key="3">
    <source>
        <dbReference type="EMBL" id="KRG57842.1"/>
    </source>
</evidence>
<dbReference type="GO" id="GO:0005737">
    <property type="term" value="C:cytoplasm"/>
    <property type="evidence" value="ECO:0007669"/>
    <property type="project" value="TreeGrafter"/>
</dbReference>
<evidence type="ECO:0000256" key="1">
    <source>
        <dbReference type="ARBA" id="ARBA00023002"/>
    </source>
</evidence>
<dbReference type="OrthoDB" id="6925984at2"/>
<dbReference type="STRING" id="266128.ABB25_08425"/>
<dbReference type="InterPro" id="IPR036188">
    <property type="entry name" value="FAD/NAD-bd_sf"/>
</dbReference>
<dbReference type="EMBL" id="LDJH01000013">
    <property type="protein sequence ID" value="KRG57842.1"/>
    <property type="molecule type" value="Genomic_DNA"/>
</dbReference>
<comment type="caution">
    <text evidence="3">The sequence shown here is derived from an EMBL/GenBank/DDBJ whole genome shotgun (WGS) entry which is preliminary data.</text>
</comment>
<dbReference type="Gene3D" id="3.50.50.60">
    <property type="entry name" value="FAD/NAD(P)-binding domain"/>
    <property type="match status" value="1"/>
</dbReference>
<dbReference type="PANTHER" id="PTHR13847">
    <property type="entry name" value="SARCOSINE DEHYDROGENASE-RELATED"/>
    <property type="match status" value="1"/>
</dbReference>
<name>A0A0R0BV45_9GAMM</name>
<dbReference type="PANTHER" id="PTHR13847:SF281">
    <property type="entry name" value="FAD DEPENDENT OXIDOREDUCTASE DOMAIN-CONTAINING PROTEIN"/>
    <property type="match status" value="1"/>
</dbReference>
<dbReference type="PRINTS" id="PR00420">
    <property type="entry name" value="RNGMNOXGNASE"/>
</dbReference>
<keyword evidence="1" id="KW-0560">Oxidoreductase</keyword>
<dbReference type="Pfam" id="PF01266">
    <property type="entry name" value="DAO"/>
    <property type="match status" value="1"/>
</dbReference>
<dbReference type="PATRIC" id="fig|266128.3.peg.553"/>
<dbReference type="Proteomes" id="UP000051254">
    <property type="component" value="Unassembled WGS sequence"/>
</dbReference>
<evidence type="ECO:0000259" key="2">
    <source>
        <dbReference type="Pfam" id="PF01266"/>
    </source>
</evidence>
<evidence type="ECO:0000313" key="4">
    <source>
        <dbReference type="Proteomes" id="UP000051254"/>
    </source>
</evidence>
<organism evidence="3 4">
    <name type="scientific">Stenotrophomonas koreensis</name>
    <dbReference type="NCBI Taxonomy" id="266128"/>
    <lineage>
        <taxon>Bacteria</taxon>
        <taxon>Pseudomonadati</taxon>
        <taxon>Pseudomonadota</taxon>
        <taxon>Gammaproteobacteria</taxon>
        <taxon>Lysobacterales</taxon>
        <taxon>Lysobacteraceae</taxon>
        <taxon>Stenotrophomonas</taxon>
    </lineage>
</organism>
<protein>
    <submittedName>
        <fullName evidence="3">FAD-dependent oxidoreductase</fullName>
    </submittedName>
</protein>
<dbReference type="GO" id="GO:0016491">
    <property type="term" value="F:oxidoreductase activity"/>
    <property type="evidence" value="ECO:0007669"/>
    <property type="project" value="UniProtKB-KW"/>
</dbReference>
<dbReference type="Gene3D" id="3.30.9.10">
    <property type="entry name" value="D-Amino Acid Oxidase, subunit A, domain 2"/>
    <property type="match status" value="1"/>
</dbReference>
<dbReference type="RefSeq" id="WP_057665818.1">
    <property type="nucleotide sequence ID" value="NZ_LDJH01000013.1"/>
</dbReference>
<feature type="domain" description="FAD dependent oxidoreductase" evidence="2">
    <location>
        <begin position="37"/>
        <end position="387"/>
    </location>
</feature>